<evidence type="ECO:0000313" key="2">
    <source>
        <dbReference type="EMBL" id="MCY9532953.1"/>
    </source>
</evidence>
<dbReference type="SUPFAM" id="SSF88659">
    <property type="entry name" value="Sigma3 and sigma4 domains of RNA polymerase sigma factors"/>
    <property type="match status" value="1"/>
</dbReference>
<keyword evidence="3" id="KW-1185">Reference proteome</keyword>
<gene>
    <name evidence="2" type="ORF">M5X04_26955</name>
</gene>
<sequence length="131" mass="14659">MGAVKVDIAEDSRKYTQSYALNTSKGVEKLLRDRHKIAARRFAGDYAASDIILDLNEAIDRAKLSRRQAEAVTYLYGCDLTQADAAIEMDVTREAVKKFNSEACRKIARVFRDWDYGEVAVEMTVGDDSDG</sequence>
<dbReference type="InterPro" id="IPR036388">
    <property type="entry name" value="WH-like_DNA-bd_sf"/>
</dbReference>
<evidence type="ECO:0000259" key="1">
    <source>
        <dbReference type="Pfam" id="PF04545"/>
    </source>
</evidence>
<dbReference type="Pfam" id="PF04545">
    <property type="entry name" value="Sigma70_r4"/>
    <property type="match status" value="1"/>
</dbReference>
<dbReference type="Gene3D" id="1.10.10.10">
    <property type="entry name" value="Winged helix-like DNA-binding domain superfamily/Winged helix DNA-binding domain"/>
    <property type="match status" value="1"/>
</dbReference>
<comment type="caution">
    <text evidence="2">The sequence shown here is derived from an EMBL/GenBank/DDBJ whole genome shotgun (WGS) entry which is preliminary data.</text>
</comment>
<dbReference type="InterPro" id="IPR007630">
    <property type="entry name" value="RNA_pol_sigma70_r4"/>
</dbReference>
<protein>
    <submittedName>
        <fullName evidence="2">RNA polymerase subunit sigma</fullName>
    </submittedName>
</protein>
<dbReference type="Proteomes" id="UP001527090">
    <property type="component" value="Unassembled WGS sequence"/>
</dbReference>
<name>A0ABT4EKJ5_PAEAL</name>
<evidence type="ECO:0000313" key="3">
    <source>
        <dbReference type="Proteomes" id="UP001527090"/>
    </source>
</evidence>
<dbReference type="RefSeq" id="WP_268633036.1">
    <property type="nucleotide sequence ID" value="NZ_JAMDLY010000024.1"/>
</dbReference>
<organism evidence="2 3">
    <name type="scientific">Paenibacillus alvei</name>
    <name type="common">Bacillus alvei</name>
    <dbReference type="NCBI Taxonomy" id="44250"/>
    <lineage>
        <taxon>Bacteria</taxon>
        <taxon>Bacillati</taxon>
        <taxon>Bacillota</taxon>
        <taxon>Bacilli</taxon>
        <taxon>Bacillales</taxon>
        <taxon>Paenibacillaceae</taxon>
        <taxon>Paenibacillus</taxon>
    </lineage>
</organism>
<reference evidence="2 3" key="1">
    <citation type="submission" date="2022-05" db="EMBL/GenBank/DDBJ databases">
        <title>Genome Sequencing of Bee-Associated Microbes.</title>
        <authorList>
            <person name="Dunlap C."/>
        </authorList>
    </citation>
    <scope>NUCLEOTIDE SEQUENCE [LARGE SCALE GENOMIC DNA]</scope>
    <source>
        <strain evidence="2 3">NRRL NRS-750</strain>
    </source>
</reference>
<proteinExistence type="predicted"/>
<accession>A0ABT4EKJ5</accession>
<dbReference type="InterPro" id="IPR013324">
    <property type="entry name" value="RNA_pol_sigma_r3/r4-like"/>
</dbReference>
<dbReference type="EMBL" id="JAMDLY010000024">
    <property type="protein sequence ID" value="MCY9532953.1"/>
    <property type="molecule type" value="Genomic_DNA"/>
</dbReference>
<feature type="domain" description="RNA polymerase sigma-70 region 4" evidence="1">
    <location>
        <begin position="62"/>
        <end position="107"/>
    </location>
</feature>